<feature type="compositionally biased region" description="Polar residues" evidence="1">
    <location>
        <begin position="635"/>
        <end position="646"/>
    </location>
</feature>
<name>A0AAD4F774_9PEZI</name>
<sequence>MDTDPGQSFHEIGVARKLILAPGKPEVVTPYVKKYTKTPVRICATAKAKLSRTSTSENSDPENLENMGNSRRNRHQLPEDAPIRGNFIPLSSTLKGRSPSPHREQGSHGVYLQLSLTDSQMDRLTAVLSPEDGHEPLPRGRPRHADQDAVNMDKNLKENTAPSMRSKSPAKPHPSTTTPSRARSRSPVKFHLTKTPESQRTIQGVHGHTRSVSPCKTDGTRPEQTPTAHKTPTRTSGRHGTREPPTPINTDIARAHARLAALQVGKHAVIVHNPPERESSPARQPSQYAVVDDSSSYYSQDSEGQRYPSCISPLRIHKESEPKHLSILKEYTEKKNSVRGSDKESEQFEHHGFADEESSAAELAYTPLAPFLPHGVPTVRKASKTLIGEGGWLENTSKPEPNTSPTRGGGFLGNLVKKAKEIIETNYDNRAQRKSRDSDKSRPTSRQLAISLSPREQSLLYCELEFALTTALNDYITAQFAAGRLSADKLRRVADEWQRKGRPRVVGFRYDLETQLDLVRLHAGGGDFKFYSRAAASATAVLGVLDTARASARALRVRTFCQPDTVVAKQLLDAQGLFNVLGCPEEQQIKLAEVVAFFKAAVERRRVQVLMEEQQQQQQHQQQQQRQQHQHQEHGTSTSPVRNSRSPAREGGGWWGTAPAVGGQIRGSGNSGPAGKMMDPAGYESQDE</sequence>
<keyword evidence="3" id="KW-1185">Reference proteome</keyword>
<feature type="region of interest" description="Disordered" evidence="1">
    <location>
        <begin position="613"/>
        <end position="688"/>
    </location>
</feature>
<gene>
    <name evidence="2" type="ORF">NEMBOFW57_004458</name>
</gene>
<organism evidence="2 3">
    <name type="scientific">Staphylotrichum longicolle</name>
    <dbReference type="NCBI Taxonomy" id="669026"/>
    <lineage>
        <taxon>Eukaryota</taxon>
        <taxon>Fungi</taxon>
        <taxon>Dikarya</taxon>
        <taxon>Ascomycota</taxon>
        <taxon>Pezizomycotina</taxon>
        <taxon>Sordariomycetes</taxon>
        <taxon>Sordariomycetidae</taxon>
        <taxon>Sordariales</taxon>
        <taxon>Chaetomiaceae</taxon>
        <taxon>Staphylotrichum</taxon>
    </lineage>
</organism>
<proteinExistence type="predicted"/>
<accession>A0AAD4F774</accession>
<feature type="compositionally biased region" description="Low complexity" evidence="1">
    <location>
        <begin position="613"/>
        <end position="627"/>
    </location>
</feature>
<feature type="region of interest" description="Disordered" evidence="1">
    <location>
        <begin position="51"/>
        <end position="85"/>
    </location>
</feature>
<feature type="region of interest" description="Disordered" evidence="1">
    <location>
        <begin position="426"/>
        <end position="448"/>
    </location>
</feature>
<feature type="region of interest" description="Disordered" evidence="1">
    <location>
        <begin position="274"/>
        <end position="308"/>
    </location>
</feature>
<dbReference type="Proteomes" id="UP001197093">
    <property type="component" value="Unassembled WGS sequence"/>
</dbReference>
<feature type="compositionally biased region" description="Polar residues" evidence="1">
    <location>
        <begin position="222"/>
        <end position="235"/>
    </location>
</feature>
<feature type="compositionally biased region" description="Polar residues" evidence="1">
    <location>
        <begin position="394"/>
        <end position="406"/>
    </location>
</feature>
<protein>
    <submittedName>
        <fullName evidence="2">Uncharacterized protein</fullName>
    </submittedName>
</protein>
<feature type="compositionally biased region" description="Basic and acidic residues" evidence="1">
    <location>
        <begin position="430"/>
        <end position="442"/>
    </location>
</feature>
<dbReference type="EMBL" id="JAHCVI010000001">
    <property type="protein sequence ID" value="KAG7294387.1"/>
    <property type="molecule type" value="Genomic_DNA"/>
</dbReference>
<feature type="region of interest" description="Disordered" evidence="1">
    <location>
        <begin position="390"/>
        <end position="411"/>
    </location>
</feature>
<comment type="caution">
    <text evidence="2">The sequence shown here is derived from an EMBL/GenBank/DDBJ whole genome shotgun (WGS) entry which is preliminary data.</text>
</comment>
<reference evidence="2" key="1">
    <citation type="submission" date="2023-02" db="EMBL/GenBank/DDBJ databases">
        <authorList>
            <person name="Palmer J.M."/>
        </authorList>
    </citation>
    <scope>NUCLEOTIDE SEQUENCE</scope>
    <source>
        <strain evidence="2">FW57</strain>
    </source>
</reference>
<feature type="region of interest" description="Disordered" evidence="1">
    <location>
        <begin position="129"/>
        <end position="245"/>
    </location>
</feature>
<dbReference type="AlphaFoldDB" id="A0AAD4F774"/>
<evidence type="ECO:0000313" key="3">
    <source>
        <dbReference type="Proteomes" id="UP001197093"/>
    </source>
</evidence>
<evidence type="ECO:0000313" key="2">
    <source>
        <dbReference type="EMBL" id="KAG7294387.1"/>
    </source>
</evidence>
<feature type="compositionally biased region" description="Basic and acidic residues" evidence="1">
    <location>
        <begin position="131"/>
        <end position="147"/>
    </location>
</feature>
<evidence type="ECO:0000256" key="1">
    <source>
        <dbReference type="SAM" id="MobiDB-lite"/>
    </source>
</evidence>
<feature type="compositionally biased region" description="Basic residues" evidence="1">
    <location>
        <begin position="182"/>
        <end position="192"/>
    </location>
</feature>
<feature type="compositionally biased region" description="Low complexity" evidence="1">
    <location>
        <begin position="286"/>
        <end position="302"/>
    </location>
</feature>